<evidence type="ECO:0008006" key="4">
    <source>
        <dbReference type="Google" id="ProtNLM"/>
    </source>
</evidence>
<keyword evidence="3" id="KW-1185">Reference proteome</keyword>
<feature type="signal peptide" evidence="1">
    <location>
        <begin position="1"/>
        <end position="23"/>
    </location>
</feature>
<comment type="caution">
    <text evidence="2">The sequence shown here is derived from an EMBL/GenBank/DDBJ whole genome shotgun (WGS) entry which is preliminary data.</text>
</comment>
<dbReference type="PROSITE" id="PS51257">
    <property type="entry name" value="PROKAR_LIPOPROTEIN"/>
    <property type="match status" value="1"/>
</dbReference>
<feature type="chain" id="PRO_5043577805" description="Lipoprotein" evidence="1">
    <location>
        <begin position="24"/>
        <end position="241"/>
    </location>
</feature>
<organism evidence="2 3">
    <name type="scientific">Desulforamulus aquiferis</name>
    <dbReference type="NCBI Taxonomy" id="1397668"/>
    <lineage>
        <taxon>Bacteria</taxon>
        <taxon>Bacillati</taxon>
        <taxon>Bacillota</taxon>
        <taxon>Clostridia</taxon>
        <taxon>Eubacteriales</taxon>
        <taxon>Peptococcaceae</taxon>
        <taxon>Desulforamulus</taxon>
    </lineage>
</organism>
<protein>
    <recommendedName>
        <fullName evidence="4">Lipoprotein</fullName>
    </recommendedName>
</protein>
<evidence type="ECO:0000313" key="3">
    <source>
        <dbReference type="Proteomes" id="UP001172911"/>
    </source>
</evidence>
<name>A0AAW7ZDD9_9FIRM</name>
<keyword evidence="1" id="KW-0732">Signal</keyword>
<proteinExistence type="predicted"/>
<evidence type="ECO:0000313" key="2">
    <source>
        <dbReference type="EMBL" id="MDO7787774.1"/>
    </source>
</evidence>
<dbReference type="EMBL" id="JARPTC010000016">
    <property type="protein sequence ID" value="MDO7787774.1"/>
    <property type="molecule type" value="Genomic_DNA"/>
</dbReference>
<evidence type="ECO:0000256" key="1">
    <source>
        <dbReference type="SAM" id="SignalP"/>
    </source>
</evidence>
<accession>A0AAW7ZDD9</accession>
<dbReference type="Proteomes" id="UP001172911">
    <property type="component" value="Unassembled WGS sequence"/>
</dbReference>
<reference evidence="2" key="2">
    <citation type="submission" date="2023-03" db="EMBL/GenBank/DDBJ databases">
        <authorList>
            <person name="Zhang Z."/>
        </authorList>
    </citation>
    <scope>NUCLEOTIDE SEQUENCE</scope>
    <source>
        <strain evidence="2">DSA</strain>
    </source>
</reference>
<reference evidence="2" key="1">
    <citation type="journal article" date="2023" name="J. Hazard. Mater.">
        <title>Anaerobic biodegradation of pyrene and benzo[a]pyrene by a new sulfate-reducing Desulforamulus aquiferis strain DSA.</title>
        <authorList>
            <person name="Zhang Z."/>
            <person name="Sun J."/>
            <person name="Gong X."/>
            <person name="Wang C."/>
            <person name="Wang H."/>
        </authorList>
    </citation>
    <scope>NUCLEOTIDE SEQUENCE</scope>
    <source>
        <strain evidence="2">DSA</strain>
    </source>
</reference>
<dbReference type="AlphaFoldDB" id="A0AAW7ZDD9"/>
<sequence>MHIKNIFIVSALLLLVVGCGQFSEEPNVNNSTNDKNVHQSLEELVEQGVEIARAGDLSLLATKQGNVFKGITLQTKAISKTFPWTSLTTYYPDFPSIHVVDVDGDGKIIVILLKETGTGFHIQEIHVLNFEDLNEIVPEVENPLKYIEEKVTSKIIKNNGKVTLIVECNDKIIEKTFNESDAGVWNEHVAFGGIVRFKLHNNHIYAEIPGTVASTWYVVTAIVEYGPNLNVVNVTIEDIDQ</sequence>
<gene>
    <name evidence="2" type="ORF">P6N53_11145</name>
</gene>